<accession>A0A1J4KAN9</accession>
<keyword evidence="4" id="KW-1185">Reference proteome</keyword>
<keyword evidence="1" id="KW-0175">Coiled coil</keyword>
<protein>
    <submittedName>
        <fullName evidence="3">Uncharacterized protein</fullName>
    </submittedName>
</protein>
<sequence>MSKISDEMLTLVEVADESESIQNKKREKIAELSKQIELHQKQLNMTDEQLLSEAYKEIEALKKKREELATKSQRQVEDGAAGTVFLQEQIAELTRENEELRVKNASLPTEEDLKREKEVIQAKLKEAVKDLRAGAIEMLQQNIDEENEYSGEIVKTAVNTILRRVSNKILGIEEPEEEPKQEEEEEEAEDPPAPEAEQEAENQNEEQEDENEGEQDGENEEDDHEEGGEGEEENGENEEENGEEDEGEAEEEGEE</sequence>
<comment type="caution">
    <text evidence="3">The sequence shown here is derived from an EMBL/GenBank/DDBJ whole genome shotgun (WGS) entry which is preliminary data.</text>
</comment>
<dbReference type="GeneID" id="94826993"/>
<feature type="region of interest" description="Disordered" evidence="2">
    <location>
        <begin position="164"/>
        <end position="255"/>
    </location>
</feature>
<evidence type="ECO:0000256" key="2">
    <source>
        <dbReference type="SAM" id="MobiDB-lite"/>
    </source>
</evidence>
<evidence type="ECO:0000256" key="1">
    <source>
        <dbReference type="SAM" id="Coils"/>
    </source>
</evidence>
<dbReference type="VEuPathDB" id="TrichDB:TRFO_05100"/>
<reference evidence="3" key="1">
    <citation type="submission" date="2016-10" db="EMBL/GenBank/DDBJ databases">
        <authorList>
            <person name="Benchimol M."/>
            <person name="Almeida L.G."/>
            <person name="Vasconcelos A.T."/>
            <person name="Perreira-Neves A."/>
            <person name="Rosa I.A."/>
            <person name="Tasca T."/>
            <person name="Bogo M.R."/>
            <person name="de Souza W."/>
        </authorList>
    </citation>
    <scope>NUCLEOTIDE SEQUENCE [LARGE SCALE GENOMIC DNA]</scope>
    <source>
        <strain evidence="3">K</strain>
    </source>
</reference>
<name>A0A1J4KAN9_9EUKA</name>
<feature type="coiled-coil region" evidence="1">
    <location>
        <begin position="22"/>
        <end position="130"/>
    </location>
</feature>
<proteinExistence type="predicted"/>
<dbReference type="Proteomes" id="UP000179807">
    <property type="component" value="Unassembled WGS sequence"/>
</dbReference>
<evidence type="ECO:0000313" key="4">
    <source>
        <dbReference type="Proteomes" id="UP000179807"/>
    </source>
</evidence>
<dbReference type="EMBL" id="MLAK01000682">
    <property type="protein sequence ID" value="OHT07960.1"/>
    <property type="molecule type" value="Genomic_DNA"/>
</dbReference>
<organism evidence="3 4">
    <name type="scientific">Tritrichomonas foetus</name>
    <dbReference type="NCBI Taxonomy" id="1144522"/>
    <lineage>
        <taxon>Eukaryota</taxon>
        <taxon>Metamonada</taxon>
        <taxon>Parabasalia</taxon>
        <taxon>Tritrichomonadida</taxon>
        <taxon>Tritrichomonadidae</taxon>
        <taxon>Tritrichomonas</taxon>
    </lineage>
</organism>
<dbReference type="RefSeq" id="XP_068361096.1">
    <property type="nucleotide sequence ID" value="XM_068492289.1"/>
</dbReference>
<feature type="compositionally biased region" description="Acidic residues" evidence="2">
    <location>
        <begin position="173"/>
        <end position="255"/>
    </location>
</feature>
<dbReference type="AlphaFoldDB" id="A0A1J4KAN9"/>
<evidence type="ECO:0000313" key="3">
    <source>
        <dbReference type="EMBL" id="OHT07960.1"/>
    </source>
</evidence>
<gene>
    <name evidence="3" type="ORF">TRFO_05100</name>
</gene>